<sequence length="484" mass="51191">MADQVLFPKLREPDDTEALRFGARALTYRELAGLAGAIAERVAGKRRVAVWATNTLETAAAVIGGLSAGVAVVPINPKVGERELAHILGDSEPELLLAEPGFTPPAGLGDVEVAEIDLTARGGDLPAEAGGDAPALIVYTSGTTGPPKGVVLPRRALSANLDALSEAWEWTSADVLAHALPLFHVHGLILGTLGPVRLGGTVHHLGKFSSKAIAEELSGPATMMFGVPTMYHRLAEDAENDPQIGQAVGKARLLVSGSAALPAVEHERIERLTGQRVVERYGMSETIMNCGVRADGDRRPGYVGKPFAGVELKLVDEQGAEITTSDDETVGEILVRGANLFSGYLNRPDATEAAFADGWFRTGDMATRALDGYIRIVGRKATDIIKSGGYKIGAGEIENCLLEHPAVAEVAVTGEADADLGERIIAWVVTAPGQQVADAELVDHVARLLTPHKRPREVRFRDALPRNEMGKVQKKALQKGPGNG</sequence>
<dbReference type="AlphaFoldDB" id="A0A4R4W378"/>
<dbReference type="CDD" id="cd05941">
    <property type="entry name" value="MCS"/>
    <property type="match status" value="1"/>
</dbReference>
<evidence type="ECO:0000259" key="2">
    <source>
        <dbReference type="Pfam" id="PF00501"/>
    </source>
</evidence>
<dbReference type="EMBL" id="SMKS01000011">
    <property type="protein sequence ID" value="TDD07430.1"/>
    <property type="molecule type" value="Genomic_DNA"/>
</dbReference>
<proteinExistence type="inferred from homology"/>
<dbReference type="Proteomes" id="UP000295674">
    <property type="component" value="Unassembled WGS sequence"/>
</dbReference>
<evidence type="ECO:0000259" key="3">
    <source>
        <dbReference type="Pfam" id="PF13193"/>
    </source>
</evidence>
<evidence type="ECO:0000313" key="5">
    <source>
        <dbReference type="Proteomes" id="UP000295674"/>
    </source>
</evidence>
<reference evidence="4 5" key="1">
    <citation type="submission" date="2019-03" db="EMBL/GenBank/DDBJ databases">
        <title>Draft genome sequences of novel Actinobacteria.</title>
        <authorList>
            <person name="Sahin N."/>
            <person name="Ay H."/>
            <person name="Saygin H."/>
        </authorList>
    </citation>
    <scope>NUCLEOTIDE SEQUENCE [LARGE SCALE GENOMIC DNA]</scope>
    <source>
        <strain evidence="4 5">16K309</strain>
    </source>
</reference>
<evidence type="ECO:0000256" key="1">
    <source>
        <dbReference type="ARBA" id="ARBA00006432"/>
    </source>
</evidence>
<dbReference type="PANTHER" id="PTHR43201">
    <property type="entry name" value="ACYL-COA SYNTHETASE"/>
    <property type="match status" value="1"/>
</dbReference>
<feature type="domain" description="AMP-binding enzyme C-terminal" evidence="3">
    <location>
        <begin position="396"/>
        <end position="471"/>
    </location>
</feature>
<dbReference type="InterPro" id="IPR045851">
    <property type="entry name" value="AMP-bd_C_sf"/>
</dbReference>
<keyword evidence="5" id="KW-1185">Reference proteome</keyword>
<dbReference type="Gene3D" id="3.40.50.12780">
    <property type="entry name" value="N-terminal domain of ligase-like"/>
    <property type="match status" value="1"/>
</dbReference>
<dbReference type="PANTHER" id="PTHR43201:SF8">
    <property type="entry name" value="ACYL-COA SYNTHETASE FAMILY MEMBER 3"/>
    <property type="match status" value="1"/>
</dbReference>
<evidence type="ECO:0000313" key="4">
    <source>
        <dbReference type="EMBL" id="TDD07430.1"/>
    </source>
</evidence>
<dbReference type="GO" id="GO:0031956">
    <property type="term" value="F:medium-chain fatty acid-CoA ligase activity"/>
    <property type="evidence" value="ECO:0007669"/>
    <property type="project" value="TreeGrafter"/>
</dbReference>
<dbReference type="Pfam" id="PF13193">
    <property type="entry name" value="AMP-binding_C"/>
    <property type="match status" value="1"/>
</dbReference>
<dbReference type="RefSeq" id="WP_132673705.1">
    <property type="nucleotide sequence ID" value="NZ_SMKS01000011.1"/>
</dbReference>
<name>A0A4R4W378_9PSEU</name>
<dbReference type="InterPro" id="IPR042099">
    <property type="entry name" value="ANL_N_sf"/>
</dbReference>
<comment type="similarity">
    <text evidence="1">Belongs to the ATP-dependent AMP-binding enzyme family.</text>
</comment>
<dbReference type="InterPro" id="IPR025110">
    <property type="entry name" value="AMP-bd_C"/>
</dbReference>
<dbReference type="InterPro" id="IPR020845">
    <property type="entry name" value="AMP-binding_CS"/>
</dbReference>
<dbReference type="InterPro" id="IPR000873">
    <property type="entry name" value="AMP-dep_synth/lig_dom"/>
</dbReference>
<gene>
    <name evidence="4" type="ORF">E1181_09695</name>
</gene>
<dbReference type="Pfam" id="PF00501">
    <property type="entry name" value="AMP-binding"/>
    <property type="match status" value="1"/>
</dbReference>
<organism evidence="4 5">
    <name type="scientific">Saccharopolyspora terrae</name>
    <dbReference type="NCBI Taxonomy" id="2530384"/>
    <lineage>
        <taxon>Bacteria</taxon>
        <taxon>Bacillati</taxon>
        <taxon>Actinomycetota</taxon>
        <taxon>Actinomycetes</taxon>
        <taxon>Pseudonocardiales</taxon>
        <taxon>Pseudonocardiaceae</taxon>
        <taxon>Saccharopolyspora</taxon>
    </lineage>
</organism>
<protein>
    <submittedName>
        <fullName evidence="4">Acyl-CoA synthetase</fullName>
    </submittedName>
</protein>
<dbReference type="PROSITE" id="PS00455">
    <property type="entry name" value="AMP_BINDING"/>
    <property type="match status" value="1"/>
</dbReference>
<dbReference type="Gene3D" id="3.30.300.30">
    <property type="match status" value="1"/>
</dbReference>
<dbReference type="GO" id="GO:0006631">
    <property type="term" value="P:fatty acid metabolic process"/>
    <property type="evidence" value="ECO:0007669"/>
    <property type="project" value="TreeGrafter"/>
</dbReference>
<comment type="caution">
    <text evidence="4">The sequence shown here is derived from an EMBL/GenBank/DDBJ whole genome shotgun (WGS) entry which is preliminary data.</text>
</comment>
<accession>A0A4R4W378</accession>
<dbReference type="NCBIfam" id="NF005858">
    <property type="entry name" value="PRK07787.1"/>
    <property type="match status" value="1"/>
</dbReference>
<feature type="domain" description="AMP-dependent synthetase/ligase" evidence="2">
    <location>
        <begin position="12"/>
        <end position="345"/>
    </location>
</feature>
<dbReference type="SUPFAM" id="SSF56801">
    <property type="entry name" value="Acetyl-CoA synthetase-like"/>
    <property type="match status" value="1"/>
</dbReference>
<dbReference type="OrthoDB" id="5168424at2"/>